<feature type="compositionally biased region" description="Low complexity" evidence="8">
    <location>
        <begin position="140"/>
        <end position="160"/>
    </location>
</feature>
<dbReference type="PROSITE" id="PS50109">
    <property type="entry name" value="HIS_KIN"/>
    <property type="match status" value="1"/>
</dbReference>
<dbReference type="InterPro" id="IPR011006">
    <property type="entry name" value="CheY-like_superfamily"/>
</dbReference>
<dbReference type="Pfam" id="PF01584">
    <property type="entry name" value="CheW"/>
    <property type="match status" value="3"/>
</dbReference>
<dbReference type="Pfam" id="PF02895">
    <property type="entry name" value="H-kinase_dim"/>
    <property type="match status" value="1"/>
</dbReference>
<dbReference type="PROSITE" id="PS50894">
    <property type="entry name" value="HPT"/>
    <property type="match status" value="1"/>
</dbReference>
<dbReference type="SUPFAM" id="SSF52172">
    <property type="entry name" value="CheY-like"/>
    <property type="match status" value="1"/>
</dbReference>
<dbReference type="FunFam" id="3.30.565.10:FF:000016">
    <property type="entry name" value="Chemotaxis protein CheA, putative"/>
    <property type="match status" value="1"/>
</dbReference>
<reference evidence="13" key="1">
    <citation type="submission" date="2021-03" db="EMBL/GenBank/DDBJ databases">
        <authorList>
            <person name="Wang G."/>
        </authorList>
    </citation>
    <scope>NUCLEOTIDE SEQUENCE</scope>
    <source>
        <strain evidence="13">KCTC 12899</strain>
    </source>
</reference>
<feature type="modified residue" description="4-aspartylphosphate" evidence="7">
    <location>
        <position position="980"/>
    </location>
</feature>
<keyword evidence="4" id="KW-0808">Transferase</keyword>
<evidence type="ECO:0000313" key="13">
    <source>
        <dbReference type="EMBL" id="MBO1322238.1"/>
    </source>
</evidence>
<dbReference type="SMART" id="SM00448">
    <property type="entry name" value="REC"/>
    <property type="match status" value="1"/>
</dbReference>
<dbReference type="SUPFAM" id="SSF50341">
    <property type="entry name" value="CheW-like"/>
    <property type="match status" value="2"/>
</dbReference>
<dbReference type="InterPro" id="IPR036097">
    <property type="entry name" value="HisK_dim/P_sf"/>
</dbReference>
<feature type="region of interest" description="Disordered" evidence="8">
    <location>
        <begin position="658"/>
        <end position="688"/>
    </location>
</feature>
<dbReference type="Gene3D" id="2.30.30.40">
    <property type="entry name" value="SH3 Domains"/>
    <property type="match status" value="1"/>
</dbReference>
<dbReference type="Gene3D" id="1.10.287.560">
    <property type="entry name" value="Histidine kinase CheA-like, homodimeric domain"/>
    <property type="match status" value="1"/>
</dbReference>
<keyword evidence="5" id="KW-0418">Kinase</keyword>
<protein>
    <recommendedName>
        <fullName evidence="2">histidine kinase</fullName>
        <ecNumber evidence="2">2.7.13.3</ecNumber>
    </recommendedName>
</protein>
<dbReference type="SMART" id="SM00387">
    <property type="entry name" value="HATPase_c"/>
    <property type="match status" value="1"/>
</dbReference>
<keyword evidence="3 7" id="KW-0597">Phosphoprotein</keyword>
<dbReference type="InterPro" id="IPR002545">
    <property type="entry name" value="CheW-lke_dom"/>
</dbReference>
<proteinExistence type="predicted"/>
<dbReference type="AlphaFoldDB" id="A0A8J7QPG4"/>
<dbReference type="InterPro" id="IPR037006">
    <property type="entry name" value="CheA-like_homodim_sf"/>
</dbReference>
<sequence>MSDFEFEDAELINGFREESIEHIEVVESKLLDLESEGVNPDDINQIFRSIHTIKGGSGFLGFEAIKELSHYMESLLDLIRGGRAEMTSVATDSLLRGTDLLKAMLNDLANQDDVPIADELEILDQLIKGKGHLPGGDTGGAAPATAAEPEPDAPAAPAAAEVSPGGNSLLTLDEVNGLMNKGFNVYRLPLEREVHIEKMKKKDFKSLTAYLNSFGSLVWEDGGLEQDGVAKAKVVFATVLDEEFAGASLRVEAGELEKLDRDGVKRLYDAPAAAPAAPAAAAPVEAAPAKAAPAPTPAPAKPAAKAPPAKPAPKPAAKPAPKPAGAKKSAAASGASTGSTTIRVNTALLNKLMTLAGELILSRNQLVQRLDNKDLPELQSLNQRLTELQESVMQTRLQQVGAVFNKVPRMVRDLSKSLGKKIEVELEGTEVELDRTIIDSITDPLTHLVRNSIDHGIEMPEERIESGKASHGTLSLKAYHEGGQVNLEITDDGKGINTDILKRKAIEKGLCTVEETEAMGKREALNIIFRPGFSTASEITEISGRGVGMDVVKTSFEKLGGTIDLSSDLGRGTTILVKLPTTLAIVSAVIVDVEGADFAIPQTNIEEIVRIKEHEIASKLERVGRHEIFRLRGRLLPILRLADVLQLKRTYIDEDGNRKEDRRENMSDRRGRSSAADLMGKKRKGDDRRTSGRTFYIVVLRVGVNQYGLLVNRIRDVEEVVVKPLSSFLKDIKVFHGTTILGDGRVICILDCNGISSTAQLKFDNLQDMHEQDSALHSHASHHESQSILIFNNHPEENFALPLSFITRIEKVNIDDIEKVGDEEYIQVGGKNIPLFRLEKKLNCKAGVPDEDGTLYLLIPNLVRSPYAIVATRVRDVVNTSLDVQTDTVKREGVLGSTIINKKMTLVLDIYGLFDEKRESGIITGSERHRILLAEDTPFFRTMIRTYLEEHGMDVIEAVHGQEAWDLLEAHDDISLVLSDIEMPIMNGYELVYKIKNHPNYRDMPVMAITALDNPQSYEQGKKAGFDAYQIKLDRDELIQTIDELLTVTEEAGS</sequence>
<organism evidence="13 14">
    <name type="scientific">Acanthopleuribacter pedis</name>
    <dbReference type="NCBI Taxonomy" id="442870"/>
    <lineage>
        <taxon>Bacteria</taxon>
        <taxon>Pseudomonadati</taxon>
        <taxon>Acidobacteriota</taxon>
        <taxon>Holophagae</taxon>
        <taxon>Acanthopleuribacterales</taxon>
        <taxon>Acanthopleuribacteraceae</taxon>
        <taxon>Acanthopleuribacter</taxon>
    </lineage>
</organism>
<dbReference type="InterPro" id="IPR005467">
    <property type="entry name" value="His_kinase_dom"/>
</dbReference>
<accession>A0A8J7QPG4</accession>
<evidence type="ECO:0000256" key="3">
    <source>
        <dbReference type="ARBA" id="ARBA00022553"/>
    </source>
</evidence>
<dbReference type="PANTHER" id="PTHR43395">
    <property type="entry name" value="SENSOR HISTIDINE KINASE CHEA"/>
    <property type="match status" value="1"/>
</dbReference>
<evidence type="ECO:0000256" key="5">
    <source>
        <dbReference type="ARBA" id="ARBA00022777"/>
    </source>
</evidence>
<dbReference type="SUPFAM" id="SSF47226">
    <property type="entry name" value="Histidine-containing phosphotransfer domain, HPT domain"/>
    <property type="match status" value="1"/>
</dbReference>
<dbReference type="SUPFAM" id="SSF47384">
    <property type="entry name" value="Homodimeric domain of signal transducing histidine kinase"/>
    <property type="match status" value="1"/>
</dbReference>
<dbReference type="InterPro" id="IPR051315">
    <property type="entry name" value="Bact_Chemotaxis_CheA"/>
</dbReference>
<evidence type="ECO:0000259" key="10">
    <source>
        <dbReference type="PROSITE" id="PS50110"/>
    </source>
</evidence>
<dbReference type="InterPro" id="IPR004358">
    <property type="entry name" value="Sig_transdc_His_kin-like_C"/>
</dbReference>
<feature type="compositionally biased region" description="Pro residues" evidence="8">
    <location>
        <begin position="308"/>
        <end position="322"/>
    </location>
</feature>
<name>A0A8J7QPG4_9BACT</name>
<dbReference type="RefSeq" id="WP_207862210.1">
    <property type="nucleotide sequence ID" value="NZ_JAFREP010000033.1"/>
</dbReference>
<evidence type="ECO:0000256" key="4">
    <source>
        <dbReference type="ARBA" id="ARBA00022679"/>
    </source>
</evidence>
<dbReference type="Gene3D" id="3.30.565.10">
    <property type="entry name" value="Histidine kinase-like ATPase, C-terminal domain"/>
    <property type="match status" value="1"/>
</dbReference>
<dbReference type="InterPro" id="IPR008207">
    <property type="entry name" value="Sig_transdc_His_kin_Hpt_dom"/>
</dbReference>
<feature type="modified residue" description="Phosphohistidine" evidence="6">
    <location>
        <position position="51"/>
    </location>
</feature>
<comment type="caution">
    <text evidence="13">The sequence shown here is derived from an EMBL/GenBank/DDBJ whole genome shotgun (WGS) entry which is preliminary data.</text>
</comment>
<dbReference type="GO" id="GO:0005737">
    <property type="term" value="C:cytoplasm"/>
    <property type="evidence" value="ECO:0007669"/>
    <property type="project" value="InterPro"/>
</dbReference>
<dbReference type="SMART" id="SM00260">
    <property type="entry name" value="CheW"/>
    <property type="match status" value="2"/>
</dbReference>
<dbReference type="Proteomes" id="UP000664417">
    <property type="component" value="Unassembled WGS sequence"/>
</dbReference>
<evidence type="ECO:0000259" key="12">
    <source>
        <dbReference type="PROSITE" id="PS50894"/>
    </source>
</evidence>
<dbReference type="InterPro" id="IPR001789">
    <property type="entry name" value="Sig_transdc_resp-reg_receiver"/>
</dbReference>
<evidence type="ECO:0000256" key="6">
    <source>
        <dbReference type="PROSITE-ProRule" id="PRU00110"/>
    </source>
</evidence>
<dbReference type="InterPro" id="IPR036890">
    <property type="entry name" value="HATPase_C_sf"/>
</dbReference>
<evidence type="ECO:0000259" key="9">
    <source>
        <dbReference type="PROSITE" id="PS50109"/>
    </source>
</evidence>
<dbReference type="CDD" id="cd00088">
    <property type="entry name" value="HPT"/>
    <property type="match status" value="1"/>
</dbReference>
<evidence type="ECO:0000313" key="14">
    <source>
        <dbReference type="Proteomes" id="UP000664417"/>
    </source>
</evidence>
<dbReference type="PRINTS" id="PR00344">
    <property type="entry name" value="BCTRLSENSOR"/>
</dbReference>
<dbReference type="GO" id="GO:0000155">
    <property type="term" value="F:phosphorelay sensor kinase activity"/>
    <property type="evidence" value="ECO:0007669"/>
    <property type="project" value="InterPro"/>
</dbReference>
<dbReference type="InterPro" id="IPR036061">
    <property type="entry name" value="CheW-like_dom_sf"/>
</dbReference>
<dbReference type="Gene3D" id="3.40.50.2300">
    <property type="match status" value="1"/>
</dbReference>
<gene>
    <name evidence="13" type="ORF">J3U88_27435</name>
</gene>
<dbReference type="SUPFAM" id="SSF55874">
    <property type="entry name" value="ATPase domain of HSP90 chaperone/DNA topoisomerase II/histidine kinase"/>
    <property type="match status" value="1"/>
</dbReference>
<dbReference type="Gene3D" id="2.40.50.180">
    <property type="entry name" value="CheA-289, Domain 4"/>
    <property type="match status" value="1"/>
</dbReference>
<feature type="domain" description="CheW-like" evidence="11">
    <location>
        <begin position="785"/>
        <end position="919"/>
    </location>
</feature>
<feature type="compositionally biased region" description="Basic and acidic residues" evidence="8">
    <location>
        <begin position="658"/>
        <end position="671"/>
    </location>
</feature>
<evidence type="ECO:0000256" key="7">
    <source>
        <dbReference type="PROSITE-ProRule" id="PRU00169"/>
    </source>
</evidence>
<feature type="domain" description="HPt" evidence="12">
    <location>
        <begin position="4"/>
        <end position="108"/>
    </location>
</feature>
<feature type="region of interest" description="Disordered" evidence="8">
    <location>
        <begin position="133"/>
        <end position="163"/>
    </location>
</feature>
<dbReference type="PROSITE" id="PS50851">
    <property type="entry name" value="CHEW"/>
    <property type="match status" value="2"/>
</dbReference>
<dbReference type="Pfam" id="PF01627">
    <property type="entry name" value="Hpt"/>
    <property type="match status" value="1"/>
</dbReference>
<dbReference type="InterPro" id="IPR036641">
    <property type="entry name" value="HPT_dom_sf"/>
</dbReference>
<evidence type="ECO:0000256" key="2">
    <source>
        <dbReference type="ARBA" id="ARBA00012438"/>
    </source>
</evidence>
<dbReference type="PANTHER" id="PTHR43395:SF1">
    <property type="entry name" value="CHEMOTAXIS PROTEIN CHEA"/>
    <property type="match status" value="1"/>
</dbReference>
<feature type="domain" description="CheW-like" evidence="11">
    <location>
        <begin position="585"/>
        <end position="761"/>
    </location>
</feature>
<dbReference type="CDD" id="cd16916">
    <property type="entry name" value="HATPase_CheA-like"/>
    <property type="match status" value="1"/>
</dbReference>
<dbReference type="GO" id="GO:0006935">
    <property type="term" value="P:chemotaxis"/>
    <property type="evidence" value="ECO:0007669"/>
    <property type="project" value="InterPro"/>
</dbReference>
<keyword evidence="14" id="KW-1185">Reference proteome</keyword>
<feature type="compositionally biased region" description="Low complexity" evidence="8">
    <location>
        <begin position="323"/>
        <end position="332"/>
    </location>
</feature>
<evidence type="ECO:0000259" key="11">
    <source>
        <dbReference type="PROSITE" id="PS50851"/>
    </source>
</evidence>
<dbReference type="EC" id="2.7.13.3" evidence="2"/>
<comment type="catalytic activity">
    <reaction evidence="1">
        <text>ATP + protein L-histidine = ADP + protein N-phospho-L-histidine.</text>
        <dbReference type="EC" id="2.7.13.3"/>
    </reaction>
</comment>
<feature type="domain" description="Histidine kinase" evidence="9">
    <location>
        <begin position="343"/>
        <end position="583"/>
    </location>
</feature>
<evidence type="ECO:0000256" key="1">
    <source>
        <dbReference type="ARBA" id="ARBA00000085"/>
    </source>
</evidence>
<dbReference type="EMBL" id="JAFREP010000033">
    <property type="protein sequence ID" value="MBO1322238.1"/>
    <property type="molecule type" value="Genomic_DNA"/>
</dbReference>
<dbReference type="PROSITE" id="PS50110">
    <property type="entry name" value="RESPONSE_REGULATORY"/>
    <property type="match status" value="1"/>
</dbReference>
<dbReference type="InterPro" id="IPR003594">
    <property type="entry name" value="HATPase_dom"/>
</dbReference>
<evidence type="ECO:0000256" key="8">
    <source>
        <dbReference type="SAM" id="MobiDB-lite"/>
    </source>
</evidence>
<feature type="region of interest" description="Disordered" evidence="8">
    <location>
        <begin position="288"/>
        <end position="339"/>
    </location>
</feature>
<dbReference type="InterPro" id="IPR004105">
    <property type="entry name" value="CheA-like_dim"/>
</dbReference>
<dbReference type="SMART" id="SM01231">
    <property type="entry name" value="H-kinase_dim"/>
    <property type="match status" value="1"/>
</dbReference>
<dbReference type="Pfam" id="PF00072">
    <property type="entry name" value="Response_reg"/>
    <property type="match status" value="1"/>
</dbReference>
<dbReference type="Pfam" id="PF02518">
    <property type="entry name" value="HATPase_c"/>
    <property type="match status" value="1"/>
</dbReference>
<dbReference type="SMART" id="SM00073">
    <property type="entry name" value="HPT"/>
    <property type="match status" value="1"/>
</dbReference>
<feature type="domain" description="Response regulatory" evidence="10">
    <location>
        <begin position="930"/>
        <end position="1047"/>
    </location>
</feature>
<dbReference type="Gene3D" id="1.20.120.160">
    <property type="entry name" value="HPT domain"/>
    <property type="match status" value="1"/>
</dbReference>